<gene>
    <name evidence="2" type="ORF">Esi_0214_0028</name>
</gene>
<dbReference type="Proteomes" id="UP000002630">
    <property type="component" value="Linkage Group LG06"/>
</dbReference>
<keyword evidence="3" id="KW-1185">Reference proteome</keyword>
<accession>D7FRG8</accession>
<protein>
    <submittedName>
        <fullName evidence="2">Uncharacterized protein</fullName>
    </submittedName>
</protein>
<sequence length="160" mass="16772">MCDDLELGLRECAAKVVEEPFEQAARPADAFRLGNHPAFRGIGGTGAGGAGEDGDYNEAAGIAEAEAAEVARREQEALIVKDNARFPHNLITAKRKNRRTQGSAAPPAPDVNDEGAFPDINFASSAAVQQQSRRAAKGGGRSWGWGGSGTTGPFPRRRAG</sequence>
<dbReference type="EMBL" id="FN648392">
    <property type="protein sequence ID" value="CBJ30759.1"/>
    <property type="molecule type" value="Genomic_DNA"/>
</dbReference>
<dbReference type="AlphaFoldDB" id="D7FRG8"/>
<organism evidence="2 3">
    <name type="scientific">Ectocarpus siliculosus</name>
    <name type="common">Brown alga</name>
    <name type="synonym">Conferva siliculosa</name>
    <dbReference type="NCBI Taxonomy" id="2880"/>
    <lineage>
        <taxon>Eukaryota</taxon>
        <taxon>Sar</taxon>
        <taxon>Stramenopiles</taxon>
        <taxon>Ochrophyta</taxon>
        <taxon>PX clade</taxon>
        <taxon>Phaeophyceae</taxon>
        <taxon>Ectocarpales</taxon>
        <taxon>Ectocarpaceae</taxon>
        <taxon>Ectocarpus</taxon>
    </lineage>
</organism>
<dbReference type="InParanoid" id="D7FRG8"/>
<feature type="region of interest" description="Disordered" evidence="1">
    <location>
        <begin position="91"/>
        <end position="160"/>
    </location>
</feature>
<evidence type="ECO:0000313" key="2">
    <source>
        <dbReference type="EMBL" id="CBJ30759.1"/>
    </source>
</evidence>
<feature type="compositionally biased region" description="Low complexity" evidence="1">
    <location>
        <begin position="123"/>
        <end position="133"/>
    </location>
</feature>
<proteinExistence type="predicted"/>
<evidence type="ECO:0000313" key="3">
    <source>
        <dbReference type="Proteomes" id="UP000002630"/>
    </source>
</evidence>
<name>D7FRG8_ECTSI</name>
<evidence type="ECO:0000256" key="1">
    <source>
        <dbReference type="SAM" id="MobiDB-lite"/>
    </source>
</evidence>
<dbReference type="EMBL" id="FN649731">
    <property type="protein sequence ID" value="CBJ30759.1"/>
    <property type="molecule type" value="Genomic_DNA"/>
</dbReference>
<feature type="compositionally biased region" description="Gly residues" evidence="1">
    <location>
        <begin position="137"/>
        <end position="150"/>
    </location>
</feature>
<reference evidence="2 3" key="1">
    <citation type="journal article" date="2010" name="Nature">
        <title>The Ectocarpus genome and the independent evolution of multicellularity in brown algae.</title>
        <authorList>
            <person name="Cock J.M."/>
            <person name="Sterck L."/>
            <person name="Rouze P."/>
            <person name="Scornet D."/>
            <person name="Allen A.E."/>
            <person name="Amoutzias G."/>
            <person name="Anthouard V."/>
            <person name="Artiguenave F."/>
            <person name="Aury J.M."/>
            <person name="Badger J.H."/>
            <person name="Beszteri B."/>
            <person name="Billiau K."/>
            <person name="Bonnet E."/>
            <person name="Bothwell J.H."/>
            <person name="Bowler C."/>
            <person name="Boyen C."/>
            <person name="Brownlee C."/>
            <person name="Carrano C.J."/>
            <person name="Charrier B."/>
            <person name="Cho G.Y."/>
            <person name="Coelho S.M."/>
            <person name="Collen J."/>
            <person name="Corre E."/>
            <person name="Da Silva C."/>
            <person name="Delage L."/>
            <person name="Delaroque N."/>
            <person name="Dittami S.M."/>
            <person name="Doulbeau S."/>
            <person name="Elias M."/>
            <person name="Farnham G."/>
            <person name="Gachon C.M."/>
            <person name="Gschloessl B."/>
            <person name="Heesch S."/>
            <person name="Jabbari K."/>
            <person name="Jubin C."/>
            <person name="Kawai H."/>
            <person name="Kimura K."/>
            <person name="Kloareg B."/>
            <person name="Kupper F.C."/>
            <person name="Lang D."/>
            <person name="Le Bail A."/>
            <person name="Leblanc C."/>
            <person name="Lerouge P."/>
            <person name="Lohr M."/>
            <person name="Lopez P.J."/>
            <person name="Martens C."/>
            <person name="Maumus F."/>
            <person name="Michel G."/>
            <person name="Miranda-Saavedra D."/>
            <person name="Morales J."/>
            <person name="Moreau H."/>
            <person name="Motomura T."/>
            <person name="Nagasato C."/>
            <person name="Napoli C.A."/>
            <person name="Nelson D.R."/>
            <person name="Nyvall-Collen P."/>
            <person name="Peters A.F."/>
            <person name="Pommier C."/>
            <person name="Potin P."/>
            <person name="Poulain J."/>
            <person name="Quesneville H."/>
            <person name="Read B."/>
            <person name="Rensing S.A."/>
            <person name="Ritter A."/>
            <person name="Rousvoal S."/>
            <person name="Samanta M."/>
            <person name="Samson G."/>
            <person name="Schroeder D.C."/>
            <person name="Segurens B."/>
            <person name="Strittmatter M."/>
            <person name="Tonon T."/>
            <person name="Tregear J.W."/>
            <person name="Valentin K."/>
            <person name="von Dassow P."/>
            <person name="Yamagishi T."/>
            <person name="Van de Peer Y."/>
            <person name="Wincker P."/>
        </authorList>
    </citation>
    <scope>NUCLEOTIDE SEQUENCE [LARGE SCALE GENOMIC DNA]</scope>
    <source>
        <strain evidence="3">Ec32 / CCAP1310/4</strain>
    </source>
</reference>